<keyword evidence="2" id="KW-0479">Metal-binding</keyword>
<evidence type="ECO:0000256" key="4">
    <source>
        <dbReference type="ARBA" id="ARBA00022842"/>
    </source>
</evidence>
<organism evidence="6 7">
    <name type="scientific">Sphaerisporangium rufum</name>
    <dbReference type="NCBI Taxonomy" id="1381558"/>
    <lineage>
        <taxon>Bacteria</taxon>
        <taxon>Bacillati</taxon>
        <taxon>Actinomycetota</taxon>
        <taxon>Actinomycetes</taxon>
        <taxon>Streptosporangiales</taxon>
        <taxon>Streptosporangiaceae</taxon>
        <taxon>Sphaerisporangium</taxon>
    </lineage>
</organism>
<keyword evidence="1" id="KW-0540">Nuclease</keyword>
<dbReference type="SUPFAM" id="SSF88723">
    <property type="entry name" value="PIN domain-like"/>
    <property type="match status" value="1"/>
</dbReference>
<dbReference type="GO" id="GO:0004518">
    <property type="term" value="F:nuclease activity"/>
    <property type="evidence" value="ECO:0007669"/>
    <property type="project" value="UniProtKB-KW"/>
</dbReference>
<dbReference type="InterPro" id="IPR029060">
    <property type="entry name" value="PIN-like_dom_sf"/>
</dbReference>
<evidence type="ECO:0000256" key="1">
    <source>
        <dbReference type="ARBA" id="ARBA00022722"/>
    </source>
</evidence>
<dbReference type="Proteomes" id="UP000655287">
    <property type="component" value="Unassembled WGS sequence"/>
</dbReference>
<evidence type="ECO:0000313" key="6">
    <source>
        <dbReference type="EMBL" id="GII76056.1"/>
    </source>
</evidence>
<evidence type="ECO:0000256" key="2">
    <source>
        <dbReference type="ARBA" id="ARBA00022723"/>
    </source>
</evidence>
<protein>
    <recommendedName>
        <fullName evidence="5">PIN domain-containing protein</fullName>
    </recommendedName>
</protein>
<dbReference type="AlphaFoldDB" id="A0A919QXR2"/>
<dbReference type="RefSeq" id="WP_203982678.1">
    <property type="nucleotide sequence ID" value="NZ_BOOU01000013.1"/>
</dbReference>
<gene>
    <name evidence="6" type="ORF">Sru01_10380</name>
</gene>
<feature type="domain" description="PIN" evidence="5">
    <location>
        <begin position="8"/>
        <end position="117"/>
    </location>
</feature>
<keyword evidence="3" id="KW-0378">Hydrolase</keyword>
<evidence type="ECO:0000256" key="3">
    <source>
        <dbReference type="ARBA" id="ARBA00022801"/>
    </source>
</evidence>
<dbReference type="EMBL" id="BOOU01000013">
    <property type="protein sequence ID" value="GII76056.1"/>
    <property type="molecule type" value="Genomic_DNA"/>
</dbReference>
<dbReference type="Pfam" id="PF01850">
    <property type="entry name" value="PIN"/>
    <property type="match status" value="1"/>
</dbReference>
<accession>A0A919QXR2</accession>
<sequence>MTGRPRFVLDSGALIALERADRRMTELLILVRREEAQLIMPDAVLAQVWRGGHGRQARLAALLGLRPDQCAKVSLDTEAAKRTGVRIAETGHHDVVDVHVAMLAEDRDAVVVTSDPEDILRVSPGLKERLFEL</sequence>
<comment type="caution">
    <text evidence="6">The sequence shown here is derived from an EMBL/GenBank/DDBJ whole genome shotgun (WGS) entry which is preliminary data.</text>
</comment>
<proteinExistence type="predicted"/>
<evidence type="ECO:0000313" key="7">
    <source>
        <dbReference type="Proteomes" id="UP000655287"/>
    </source>
</evidence>
<dbReference type="GO" id="GO:0046872">
    <property type="term" value="F:metal ion binding"/>
    <property type="evidence" value="ECO:0007669"/>
    <property type="project" value="UniProtKB-KW"/>
</dbReference>
<dbReference type="GO" id="GO:0016787">
    <property type="term" value="F:hydrolase activity"/>
    <property type="evidence" value="ECO:0007669"/>
    <property type="project" value="UniProtKB-KW"/>
</dbReference>
<name>A0A919QXR2_9ACTN</name>
<dbReference type="InterPro" id="IPR002716">
    <property type="entry name" value="PIN_dom"/>
</dbReference>
<evidence type="ECO:0000259" key="5">
    <source>
        <dbReference type="Pfam" id="PF01850"/>
    </source>
</evidence>
<keyword evidence="7" id="KW-1185">Reference proteome</keyword>
<reference evidence="6" key="1">
    <citation type="submission" date="2021-01" db="EMBL/GenBank/DDBJ databases">
        <title>Whole genome shotgun sequence of Sphaerisporangium rufum NBRC 109079.</title>
        <authorList>
            <person name="Komaki H."/>
            <person name="Tamura T."/>
        </authorList>
    </citation>
    <scope>NUCLEOTIDE SEQUENCE</scope>
    <source>
        <strain evidence="6">NBRC 109079</strain>
    </source>
</reference>
<keyword evidence="4" id="KW-0460">Magnesium</keyword>
<dbReference type="Gene3D" id="3.40.50.1010">
    <property type="entry name" value="5'-nuclease"/>
    <property type="match status" value="1"/>
</dbReference>